<dbReference type="SUPFAM" id="SSF51905">
    <property type="entry name" value="FAD/NAD(P)-binding domain"/>
    <property type="match status" value="1"/>
</dbReference>
<feature type="region of interest" description="Disordered" evidence="6">
    <location>
        <begin position="305"/>
        <end position="336"/>
    </location>
</feature>
<comment type="caution">
    <text evidence="9">The sequence shown here is derived from an EMBL/GenBank/DDBJ whole genome shotgun (WGS) entry which is preliminary data.</text>
</comment>
<feature type="domain" description="Rhodopsin" evidence="8">
    <location>
        <begin position="25"/>
        <end position="270"/>
    </location>
</feature>
<evidence type="ECO:0000256" key="3">
    <source>
        <dbReference type="ARBA" id="ARBA00022989"/>
    </source>
</evidence>
<evidence type="ECO:0000256" key="7">
    <source>
        <dbReference type="SAM" id="Phobius"/>
    </source>
</evidence>
<feature type="transmembrane region" description="Helical" evidence="7">
    <location>
        <begin position="171"/>
        <end position="195"/>
    </location>
</feature>
<proteinExistence type="inferred from homology"/>
<dbReference type="EMBL" id="JAADJF010000669">
    <property type="protein sequence ID" value="KAF4414875.1"/>
    <property type="molecule type" value="Genomic_DNA"/>
</dbReference>
<dbReference type="GO" id="GO:0016020">
    <property type="term" value="C:membrane"/>
    <property type="evidence" value="ECO:0007669"/>
    <property type="project" value="UniProtKB-SubCell"/>
</dbReference>
<dbReference type="Proteomes" id="UP000536711">
    <property type="component" value="Unassembled WGS sequence"/>
</dbReference>
<accession>A0A8H4JAS0</accession>
<dbReference type="PANTHER" id="PTHR33048:SF47">
    <property type="entry name" value="INTEGRAL MEMBRANE PROTEIN-RELATED"/>
    <property type="match status" value="1"/>
</dbReference>
<evidence type="ECO:0000256" key="4">
    <source>
        <dbReference type="ARBA" id="ARBA00023136"/>
    </source>
</evidence>
<dbReference type="Gene3D" id="3.50.50.60">
    <property type="entry name" value="FAD/NAD(P)-binding domain"/>
    <property type="match status" value="1"/>
</dbReference>
<keyword evidence="3 7" id="KW-1133">Transmembrane helix</keyword>
<dbReference type="Gene3D" id="1.10.405.20">
    <property type="match status" value="1"/>
</dbReference>
<dbReference type="PANTHER" id="PTHR33048">
    <property type="entry name" value="PTH11-LIKE INTEGRAL MEMBRANE PROTEIN (AFU_ORTHOLOGUE AFUA_5G11245)"/>
    <property type="match status" value="1"/>
</dbReference>
<feature type="transmembrane region" description="Helical" evidence="7">
    <location>
        <begin position="207"/>
        <end position="230"/>
    </location>
</feature>
<keyword evidence="2 7" id="KW-0812">Transmembrane</keyword>
<gene>
    <name evidence="9" type="ORF">FACUT_13886</name>
</gene>
<evidence type="ECO:0000256" key="6">
    <source>
        <dbReference type="SAM" id="MobiDB-lite"/>
    </source>
</evidence>
<reference evidence="9 10" key="1">
    <citation type="submission" date="2020-01" db="EMBL/GenBank/DDBJ databases">
        <title>Identification and distribution of gene clusters putatively required for synthesis of sphingolipid metabolism inhibitors in phylogenetically diverse species of the filamentous fungus Fusarium.</title>
        <authorList>
            <person name="Kim H.-S."/>
            <person name="Busman M."/>
            <person name="Brown D.W."/>
            <person name="Divon H."/>
            <person name="Uhlig S."/>
            <person name="Proctor R.H."/>
        </authorList>
    </citation>
    <scope>NUCLEOTIDE SEQUENCE [LARGE SCALE GENOMIC DNA]</scope>
    <source>
        <strain evidence="9 10">NRRL 13308</strain>
    </source>
</reference>
<feature type="transmembrane region" description="Helical" evidence="7">
    <location>
        <begin position="41"/>
        <end position="69"/>
    </location>
</feature>
<dbReference type="InterPro" id="IPR052337">
    <property type="entry name" value="SAT4-like"/>
</dbReference>
<protein>
    <recommendedName>
        <fullName evidence="8">Rhodopsin domain-containing protein</fullName>
    </recommendedName>
</protein>
<name>A0A8H4JAS0_9HYPO</name>
<dbReference type="InterPro" id="IPR049326">
    <property type="entry name" value="Rhodopsin_dom_fungi"/>
</dbReference>
<feature type="transmembrane region" description="Helical" evidence="7">
    <location>
        <begin position="6"/>
        <end position="29"/>
    </location>
</feature>
<keyword evidence="10" id="KW-1185">Reference proteome</keyword>
<dbReference type="InterPro" id="IPR036188">
    <property type="entry name" value="FAD/NAD-bd_sf"/>
</dbReference>
<dbReference type="Gene3D" id="3.30.70.1990">
    <property type="match status" value="1"/>
</dbReference>
<evidence type="ECO:0000259" key="8">
    <source>
        <dbReference type="Pfam" id="PF20684"/>
    </source>
</evidence>
<evidence type="ECO:0000313" key="9">
    <source>
        <dbReference type="EMBL" id="KAF4414875.1"/>
    </source>
</evidence>
<evidence type="ECO:0000256" key="2">
    <source>
        <dbReference type="ARBA" id="ARBA00022692"/>
    </source>
</evidence>
<organism evidence="9 10">
    <name type="scientific">Fusarium acutatum</name>
    <dbReference type="NCBI Taxonomy" id="78861"/>
    <lineage>
        <taxon>Eukaryota</taxon>
        <taxon>Fungi</taxon>
        <taxon>Dikarya</taxon>
        <taxon>Ascomycota</taxon>
        <taxon>Pezizomycotina</taxon>
        <taxon>Sordariomycetes</taxon>
        <taxon>Hypocreomycetidae</taxon>
        <taxon>Hypocreales</taxon>
        <taxon>Nectriaceae</taxon>
        <taxon>Fusarium</taxon>
        <taxon>Fusarium fujikuroi species complex</taxon>
    </lineage>
</organism>
<feature type="transmembrane region" description="Helical" evidence="7">
    <location>
        <begin position="126"/>
        <end position="146"/>
    </location>
</feature>
<keyword evidence="4 7" id="KW-0472">Membrane</keyword>
<feature type="transmembrane region" description="Helical" evidence="7">
    <location>
        <begin position="242"/>
        <end position="265"/>
    </location>
</feature>
<dbReference type="OrthoDB" id="68575at2759"/>
<dbReference type="Pfam" id="PF13450">
    <property type="entry name" value="NAD_binding_8"/>
    <property type="match status" value="1"/>
</dbReference>
<evidence type="ECO:0000313" key="10">
    <source>
        <dbReference type="Proteomes" id="UP000536711"/>
    </source>
</evidence>
<dbReference type="Pfam" id="PF20684">
    <property type="entry name" value="Fung_rhodopsin"/>
    <property type="match status" value="1"/>
</dbReference>
<feature type="compositionally biased region" description="Basic and acidic residues" evidence="6">
    <location>
        <begin position="323"/>
        <end position="336"/>
    </location>
</feature>
<dbReference type="AlphaFoldDB" id="A0A8H4JAS0"/>
<comment type="subcellular location">
    <subcellularLocation>
        <location evidence="1">Membrane</location>
        <topology evidence="1">Multi-pass membrane protein</topology>
    </subcellularLocation>
</comment>
<evidence type="ECO:0000256" key="5">
    <source>
        <dbReference type="ARBA" id="ARBA00038359"/>
    </source>
</evidence>
<evidence type="ECO:0000256" key="1">
    <source>
        <dbReference type="ARBA" id="ARBA00004141"/>
    </source>
</evidence>
<sequence>MAGLQPNIWAGVAIPWLAALTSLILRVCARRMTKMSWWFDDYFTILAFLFATGYCGIMVEWTLHAYLGVNIPDSIPTDEREAILQRARFLAYFNSLCYASSIACSKLAILCLYWRLFRISSIRIPIMVMLVMVVIWIILRTFMLTFRCVPVQSLWDYSITDKVCNINSDQFFLGTITTHFIMDIIILVLPIIEVFRLRLQMGQKLAIGALFLLGTIVCIASMFVLIVLVNYPDNTTQMPHDYAMFCILGSVEVNIAIVSACFPLLRPIFVHILPSSFLSSYGKSSQPISRPSNAIKLTTLIRTNKDREADETSSTHQLADVENGLHYHSGDGQRNEGVHTMISSEQSGSGPEFDTAGIHVGDTREEVSNQPHVLKPPPLRLRRLSELLNHPQSIVKMKLNNFLPFFAYLGGHGVLATPKQETIEVDVAIVGGGATGAYAAVRLREDYKKKVVVIEKQNRLGGHVHAYKPSGSTTPINYGVQAYLDRNTTKAFFKRFNVGLVSPNVISAAEGLLTTKDIDFSTGKKVDPDYGTINSTVALATYVALAIKYQPWFENGYFKKGEVPDDLLLPFGEFIEKYQLGSALSILRTLIWLSDATHTPTWNVMAVVGEPQLAAFGFGLTGPSFKYPSTGSTLSLYDNVYNLIKDDVLLESTVAWSKRTSQGSELVVQTPSGKKTIKAKKVLFAATPSPDNVGTWDLDAKEKSLFSKFSWETLYVGVVGKTSLPKTVSGISNTADNATNFYLPRGNFVDAYSRSGEQDLWTTRVLGTASLTAQKAKALIKQVFTNIDKAGTYDVTTPDILAFASHGLTVPKVCSEELEGGFYNKIYALQGQRNTFWTGLTWAPDYTPILWDFTEKLFPQILSGL</sequence>
<comment type="similarity">
    <text evidence="5">Belongs to the SAT4 family.</text>
</comment>